<evidence type="ECO:0000256" key="1">
    <source>
        <dbReference type="ARBA" id="ARBA00004571"/>
    </source>
</evidence>
<keyword evidence="3" id="KW-1134">Transmembrane beta strand</keyword>
<keyword evidence="6" id="KW-0472">Membrane</keyword>
<sequence length="492" mass="53403">MTIKILRRAALAAAICSASSGIFSSGAMAAGFGLQESSSSGLGRAFAAENAIGDNAAILARNPAGSALFNEMAFSVGVTYVNPEIDAAGTTDYYLLTPAGPTLAASVFAEANDYATSAAVPNAYLAVPFNDCWSFGLAINTDYGLETDFDSDWPVTHIADKTELLSVDIAPSVAFDYNNQFSIGVSVNFLYADATLKSKVPNNFVLDPIAQQLLGTSVSNAKLLDADGDDWDYGWSIGALWRSVDGRTRIALSYQSEFDPEIEADVDSDLLRAYDNAGNVIGTFHNERANLTLDLPDIAELGIYHRFDEHWGIAFGALWTDWNDFERLEAYFPNQRIDGVPIPDYNPLHIKEENFQSGWRYSLGLEYYPCDEVTWRVGYAYDEGAARDGLNHDGIEESAAYGLGGGLGLPVTWRTLSIPDADRQWVTFGGTFKFNNQLSIDAGLAYLWGDDEPIQEFQALPLTPTAGLGTYFNGGTTNLEAWLVGASLNYSF</sequence>
<accession>A0AAU0MX59</accession>
<evidence type="ECO:0000313" key="10">
    <source>
        <dbReference type="Proteomes" id="UP001302477"/>
    </source>
</evidence>
<dbReference type="SUPFAM" id="SSF56935">
    <property type="entry name" value="Porins"/>
    <property type="match status" value="1"/>
</dbReference>
<dbReference type="RefSeq" id="WP_318953568.1">
    <property type="nucleotide sequence ID" value="NZ_CP137555.1"/>
</dbReference>
<protein>
    <submittedName>
        <fullName evidence="9">Outer membrane protein transport protein</fullName>
    </submittedName>
</protein>
<reference evidence="9 10" key="1">
    <citation type="submission" date="2023-10" db="EMBL/GenBank/DDBJ databases">
        <title>Description of Microbulbifer bruguierae sp. nov., isolated from the sediments of mangrove plant Bruguiera sexangula and comparative genomic analyses of the genus Microbulbifer.</title>
        <authorList>
            <person name="Long M."/>
        </authorList>
    </citation>
    <scope>NUCLEOTIDE SEQUENCE [LARGE SCALE GENOMIC DNA]</scope>
    <source>
        <strain evidence="9 10">SPO729</strain>
    </source>
</reference>
<evidence type="ECO:0000256" key="3">
    <source>
        <dbReference type="ARBA" id="ARBA00022452"/>
    </source>
</evidence>
<feature type="chain" id="PRO_5043983933" evidence="8">
    <location>
        <begin position="30"/>
        <end position="492"/>
    </location>
</feature>
<evidence type="ECO:0000256" key="4">
    <source>
        <dbReference type="ARBA" id="ARBA00022692"/>
    </source>
</evidence>
<keyword evidence="7" id="KW-0998">Cell outer membrane</keyword>
<keyword evidence="4" id="KW-0812">Transmembrane</keyword>
<dbReference type="GO" id="GO:0015483">
    <property type="term" value="F:long-chain fatty acid transporting porin activity"/>
    <property type="evidence" value="ECO:0007669"/>
    <property type="project" value="TreeGrafter"/>
</dbReference>
<proteinExistence type="inferred from homology"/>
<dbReference type="KEGG" id="mpaf:R5R33_15305"/>
<feature type="signal peptide" evidence="8">
    <location>
        <begin position="1"/>
        <end position="29"/>
    </location>
</feature>
<keyword evidence="10" id="KW-1185">Reference proteome</keyword>
<evidence type="ECO:0000256" key="2">
    <source>
        <dbReference type="ARBA" id="ARBA00008163"/>
    </source>
</evidence>
<evidence type="ECO:0000256" key="6">
    <source>
        <dbReference type="ARBA" id="ARBA00023136"/>
    </source>
</evidence>
<dbReference type="GO" id="GO:0009279">
    <property type="term" value="C:cell outer membrane"/>
    <property type="evidence" value="ECO:0007669"/>
    <property type="project" value="UniProtKB-SubCell"/>
</dbReference>
<dbReference type="Proteomes" id="UP001302477">
    <property type="component" value="Chromosome"/>
</dbReference>
<organism evidence="9 10">
    <name type="scientific">Microbulbifer pacificus</name>
    <dbReference type="NCBI Taxonomy" id="407164"/>
    <lineage>
        <taxon>Bacteria</taxon>
        <taxon>Pseudomonadati</taxon>
        <taxon>Pseudomonadota</taxon>
        <taxon>Gammaproteobacteria</taxon>
        <taxon>Cellvibrionales</taxon>
        <taxon>Microbulbiferaceae</taxon>
        <taxon>Microbulbifer</taxon>
    </lineage>
</organism>
<name>A0AAU0MX59_9GAMM</name>
<dbReference type="Pfam" id="PF03349">
    <property type="entry name" value="Toluene_X"/>
    <property type="match status" value="1"/>
</dbReference>
<dbReference type="EMBL" id="CP137555">
    <property type="protein sequence ID" value="WOX05094.1"/>
    <property type="molecule type" value="Genomic_DNA"/>
</dbReference>
<evidence type="ECO:0000256" key="5">
    <source>
        <dbReference type="ARBA" id="ARBA00022729"/>
    </source>
</evidence>
<comment type="subcellular location">
    <subcellularLocation>
        <location evidence="1">Cell outer membrane</location>
        <topology evidence="1">Multi-pass membrane protein</topology>
    </subcellularLocation>
</comment>
<evidence type="ECO:0000256" key="8">
    <source>
        <dbReference type="SAM" id="SignalP"/>
    </source>
</evidence>
<dbReference type="Gene3D" id="2.40.160.60">
    <property type="entry name" value="Outer membrane protein transport protein (OMPP1/FadL/TodX)"/>
    <property type="match status" value="1"/>
</dbReference>
<dbReference type="InterPro" id="IPR005017">
    <property type="entry name" value="OMPP1/FadL/TodX"/>
</dbReference>
<dbReference type="AlphaFoldDB" id="A0AAU0MX59"/>
<keyword evidence="5 8" id="KW-0732">Signal</keyword>
<comment type="similarity">
    <text evidence="2">Belongs to the OmpP1/FadL family.</text>
</comment>
<dbReference type="PANTHER" id="PTHR35093:SF3">
    <property type="entry name" value="LONG-CHAIN FATTY ACID TRANSPORT PROTEIN"/>
    <property type="match status" value="1"/>
</dbReference>
<gene>
    <name evidence="9" type="ORF">R5R33_15305</name>
</gene>
<dbReference type="PANTHER" id="PTHR35093">
    <property type="entry name" value="OUTER MEMBRANE PROTEIN NMB0088-RELATED"/>
    <property type="match status" value="1"/>
</dbReference>
<evidence type="ECO:0000256" key="7">
    <source>
        <dbReference type="ARBA" id="ARBA00023237"/>
    </source>
</evidence>
<evidence type="ECO:0000313" key="9">
    <source>
        <dbReference type="EMBL" id="WOX05094.1"/>
    </source>
</evidence>